<organism evidence="5 6">
    <name type="scientific">Arthrobacter mangrovi</name>
    <dbReference type="NCBI Taxonomy" id="2966350"/>
    <lineage>
        <taxon>Bacteria</taxon>
        <taxon>Bacillati</taxon>
        <taxon>Actinomycetota</taxon>
        <taxon>Actinomycetes</taxon>
        <taxon>Micrococcales</taxon>
        <taxon>Micrococcaceae</taxon>
        <taxon>Arthrobacter</taxon>
    </lineage>
</organism>
<dbReference type="PROSITE" id="PS51257">
    <property type="entry name" value="PROKAR_LIPOPROTEIN"/>
    <property type="match status" value="1"/>
</dbReference>
<evidence type="ECO:0000256" key="2">
    <source>
        <dbReference type="SAM" id="SignalP"/>
    </source>
</evidence>
<evidence type="ECO:0000259" key="3">
    <source>
        <dbReference type="SMART" id="SM00062"/>
    </source>
</evidence>
<feature type="domain" description="Solute-binding protein family 3/N-terminal" evidence="3">
    <location>
        <begin position="49"/>
        <end position="267"/>
    </location>
</feature>
<reference evidence="5 6" key="1">
    <citation type="journal article" date="2023" name="Int. J. Syst. Evol. Microbiol.">
        <title>Arthrobacter mangrovi sp. nov., an actinobacterium isolated from the rhizosphere of a mangrove.</title>
        <authorList>
            <person name="Hamada M."/>
            <person name="Saitou S."/>
            <person name="Enomoto N."/>
            <person name="Nanri K."/>
            <person name="Hidaka K."/>
            <person name="Miura T."/>
            <person name="Tamura T."/>
        </authorList>
    </citation>
    <scope>NUCLEOTIDE SEQUENCE [LARGE SCALE GENOMIC DNA]</scope>
    <source>
        <strain evidence="5 6">NBRC 112813</strain>
    </source>
</reference>
<accession>A0ABQ5MUD1</accession>
<dbReference type="Proteomes" id="UP001209654">
    <property type="component" value="Unassembled WGS sequence"/>
</dbReference>
<dbReference type="PANTHER" id="PTHR35936">
    <property type="entry name" value="MEMBRANE-BOUND LYTIC MUREIN TRANSGLYCOSYLASE F"/>
    <property type="match status" value="1"/>
</dbReference>
<dbReference type="Pfam" id="PF00497">
    <property type="entry name" value="SBP_bac_3"/>
    <property type="match status" value="1"/>
</dbReference>
<dbReference type="Gene3D" id="3.40.190.10">
    <property type="entry name" value="Periplasmic binding protein-like II"/>
    <property type="match status" value="2"/>
</dbReference>
<evidence type="ECO:0000259" key="4">
    <source>
        <dbReference type="SMART" id="SM00079"/>
    </source>
</evidence>
<dbReference type="EMBL" id="BRVS01000008">
    <property type="protein sequence ID" value="GLB67602.1"/>
    <property type="molecule type" value="Genomic_DNA"/>
</dbReference>
<keyword evidence="6" id="KW-1185">Reference proteome</keyword>
<evidence type="ECO:0000313" key="6">
    <source>
        <dbReference type="Proteomes" id="UP001209654"/>
    </source>
</evidence>
<gene>
    <name evidence="5" type="ORF">AHIS1636_20420</name>
</gene>
<dbReference type="InterPro" id="IPR001320">
    <property type="entry name" value="Iontro_rcpt_C"/>
</dbReference>
<comment type="caution">
    <text evidence="5">The sequence shown here is derived from an EMBL/GenBank/DDBJ whole genome shotgun (WGS) entry which is preliminary data.</text>
</comment>
<protein>
    <submittedName>
        <fullName evidence="5">Basic amino acid ABC transporter substrate-binding protein</fullName>
    </submittedName>
</protein>
<evidence type="ECO:0000256" key="1">
    <source>
        <dbReference type="ARBA" id="ARBA00022729"/>
    </source>
</evidence>
<dbReference type="SUPFAM" id="SSF53850">
    <property type="entry name" value="Periplasmic binding protein-like II"/>
    <property type="match status" value="1"/>
</dbReference>
<dbReference type="PANTHER" id="PTHR35936:SF17">
    <property type="entry name" value="ARGININE-BINDING EXTRACELLULAR PROTEIN ARTP"/>
    <property type="match status" value="1"/>
</dbReference>
<dbReference type="CDD" id="cd13624">
    <property type="entry name" value="PBP2_Arg_Lys_His"/>
    <property type="match status" value="1"/>
</dbReference>
<feature type="chain" id="PRO_5046969948" evidence="2">
    <location>
        <begin position="24"/>
        <end position="268"/>
    </location>
</feature>
<feature type="signal peptide" evidence="2">
    <location>
        <begin position="1"/>
        <end position="23"/>
    </location>
</feature>
<dbReference type="InterPro" id="IPR001638">
    <property type="entry name" value="Solute-binding_3/MltF_N"/>
</dbReference>
<dbReference type="SMART" id="SM00079">
    <property type="entry name" value="PBPe"/>
    <property type="match status" value="1"/>
</dbReference>
<keyword evidence="1 2" id="KW-0732">Signal</keyword>
<sequence>MRLTISKSSRVAVLLAASALALTACGSGSSSDGGSQAADNELGLVTPGTLTVCSDIPYPPFEFEKDGQYTGFDMDMVGEIAKGLDLELKVQDVGFDGLQSGVVLNAGQCDMGASAITITEERKKNLAFTEPYYDSLQSLLVPAGSDIKTIDDLSGKSVGVQQGTTGEKYTRENAPSDAEIRAYPSDGELFPALQSGGVDAVLQDLPVNLGHLENGKYEVVQEFKTDEQYGFAMKKEGTEALLKAVDGQLKDLRDSGKYQEIYDKYFKQ</sequence>
<name>A0ABQ5MUD1_9MICC</name>
<feature type="domain" description="Ionotropic glutamate receptor C-terminal" evidence="4">
    <location>
        <begin position="49"/>
        <end position="268"/>
    </location>
</feature>
<dbReference type="SMART" id="SM00062">
    <property type="entry name" value="PBPb"/>
    <property type="match status" value="1"/>
</dbReference>
<dbReference type="RefSeq" id="WP_264795717.1">
    <property type="nucleotide sequence ID" value="NZ_BRVS01000008.1"/>
</dbReference>
<evidence type="ECO:0000313" key="5">
    <source>
        <dbReference type="EMBL" id="GLB67602.1"/>
    </source>
</evidence>
<proteinExistence type="predicted"/>